<dbReference type="NCBIfam" id="TIGR02464">
    <property type="entry name" value="ribofla_fusion"/>
    <property type="match status" value="1"/>
</dbReference>
<dbReference type="Proteomes" id="UP000638014">
    <property type="component" value="Unassembled WGS sequence"/>
</dbReference>
<dbReference type="Gene3D" id="1.10.357.40">
    <property type="entry name" value="YbiA-like"/>
    <property type="match status" value="1"/>
</dbReference>
<dbReference type="EMBL" id="JACXAF010000023">
    <property type="protein sequence ID" value="MBD1390798.1"/>
    <property type="molecule type" value="Genomic_DNA"/>
</dbReference>
<dbReference type="AlphaFoldDB" id="A0A8J6UJL2"/>
<comment type="caution">
    <text evidence="4">The sequence shown here is derived from an EMBL/GenBank/DDBJ whole genome shotgun (WGS) entry which is preliminary data.</text>
</comment>
<gene>
    <name evidence="4" type="ORF">IC617_15305</name>
</gene>
<comment type="catalytic activity">
    <reaction evidence="2">
        <text>2,5-diamino-6-hydroxy-4-(5-phosphoribosylamino)-pyrimidine + H2O = 2,5,6-triamino-4-hydroxypyrimidine + D-ribose 5-phosphate</text>
        <dbReference type="Rhea" id="RHEA:23436"/>
        <dbReference type="ChEBI" id="CHEBI:15377"/>
        <dbReference type="ChEBI" id="CHEBI:58614"/>
        <dbReference type="ChEBI" id="CHEBI:78346"/>
        <dbReference type="ChEBI" id="CHEBI:137796"/>
    </reaction>
</comment>
<sequence length="157" mass="18575">MLLMFAREDTDDKTFFSRYDTAHPMSSHVERPFELDGMTWPTIEHYFQAMKFTDEALRQRINQAPTPEQASKIGSKWYRRPRRDWKKIQTVVMTRAIYVSAKCYPELAQALLESRGQTLIENDAYDYFWGCGRDKRGENQYGQVLMNVRDKLFAEQA</sequence>
<proteinExistence type="predicted"/>
<dbReference type="Pfam" id="PF08719">
    <property type="entry name" value="NADAR"/>
    <property type="match status" value="1"/>
</dbReference>
<evidence type="ECO:0000256" key="1">
    <source>
        <dbReference type="ARBA" id="ARBA00000022"/>
    </source>
</evidence>
<dbReference type="InterPro" id="IPR012816">
    <property type="entry name" value="NADAR"/>
</dbReference>
<comment type="catalytic activity">
    <reaction evidence="1">
        <text>5-amino-6-(5-phospho-D-ribosylamino)uracil + H2O = 5,6-diaminouracil + D-ribose 5-phosphate</text>
        <dbReference type="Rhea" id="RHEA:55020"/>
        <dbReference type="ChEBI" id="CHEBI:15377"/>
        <dbReference type="ChEBI" id="CHEBI:46252"/>
        <dbReference type="ChEBI" id="CHEBI:58453"/>
        <dbReference type="ChEBI" id="CHEBI:78346"/>
    </reaction>
</comment>
<feature type="domain" description="NADAR" evidence="3">
    <location>
        <begin position="5"/>
        <end position="152"/>
    </location>
</feature>
<dbReference type="InterPro" id="IPR037238">
    <property type="entry name" value="YbiA-like_sf"/>
</dbReference>
<dbReference type="SUPFAM" id="SSF143990">
    <property type="entry name" value="YbiA-like"/>
    <property type="match status" value="1"/>
</dbReference>
<dbReference type="CDD" id="cd15457">
    <property type="entry name" value="NADAR"/>
    <property type="match status" value="1"/>
</dbReference>
<protein>
    <submittedName>
        <fullName evidence="4">NADAR family protein</fullName>
    </submittedName>
</protein>
<organism evidence="4 5">
    <name type="scientific">Neiella litorisoli</name>
    <dbReference type="NCBI Taxonomy" id="2771431"/>
    <lineage>
        <taxon>Bacteria</taxon>
        <taxon>Pseudomonadati</taxon>
        <taxon>Pseudomonadota</taxon>
        <taxon>Gammaproteobacteria</taxon>
        <taxon>Alteromonadales</taxon>
        <taxon>Echinimonadaceae</taxon>
        <taxon>Neiella</taxon>
    </lineage>
</organism>
<evidence type="ECO:0000259" key="3">
    <source>
        <dbReference type="Pfam" id="PF08719"/>
    </source>
</evidence>
<evidence type="ECO:0000313" key="5">
    <source>
        <dbReference type="Proteomes" id="UP000638014"/>
    </source>
</evidence>
<keyword evidence="5" id="KW-1185">Reference proteome</keyword>
<reference evidence="4" key="1">
    <citation type="submission" date="2020-09" db="EMBL/GenBank/DDBJ databases">
        <title>A novel bacterium of genus Neiella, isolated from South China Sea.</title>
        <authorList>
            <person name="Huang H."/>
            <person name="Mo K."/>
            <person name="Hu Y."/>
        </authorList>
    </citation>
    <scope>NUCLEOTIDE SEQUENCE</scope>
    <source>
        <strain evidence="4">HB171785</strain>
    </source>
</reference>
<accession>A0A8J6UJL2</accession>
<evidence type="ECO:0000256" key="2">
    <source>
        <dbReference type="ARBA" id="ARBA00000751"/>
    </source>
</evidence>
<name>A0A8J6UJL2_9GAMM</name>
<evidence type="ECO:0000313" key="4">
    <source>
        <dbReference type="EMBL" id="MBD1390798.1"/>
    </source>
</evidence>